<comment type="caution">
    <text evidence="1">The sequence shown here is derived from an EMBL/GenBank/DDBJ whole genome shotgun (WGS) entry which is preliminary data.</text>
</comment>
<accession>A0A845M9G8</accession>
<gene>
    <name evidence="1" type="ORF">GQF03_01110</name>
</gene>
<dbReference type="Proteomes" id="UP000445696">
    <property type="component" value="Unassembled WGS sequence"/>
</dbReference>
<name>A0A845M9G8_9PROT</name>
<evidence type="ECO:0000313" key="2">
    <source>
        <dbReference type="Proteomes" id="UP000445696"/>
    </source>
</evidence>
<organism evidence="1 2">
    <name type="scientific">Sneathiella chungangensis</name>
    <dbReference type="NCBI Taxonomy" id="1418234"/>
    <lineage>
        <taxon>Bacteria</taxon>
        <taxon>Pseudomonadati</taxon>
        <taxon>Pseudomonadota</taxon>
        <taxon>Alphaproteobacteria</taxon>
        <taxon>Sneathiellales</taxon>
        <taxon>Sneathiellaceae</taxon>
        <taxon>Sneathiella</taxon>
    </lineage>
</organism>
<dbReference type="RefSeq" id="WP_161337344.1">
    <property type="nucleotide sequence ID" value="NZ_JBHSDG010000002.1"/>
</dbReference>
<dbReference type="AlphaFoldDB" id="A0A845M9G8"/>
<dbReference type="EMBL" id="WTVA01000001">
    <property type="protein sequence ID" value="MZR20925.1"/>
    <property type="molecule type" value="Genomic_DNA"/>
</dbReference>
<sequence>MGLLFVTYPIAFHYTIDHGPRRIDAIGAITTGSNREIGVEILMKDQRQLISQKFYWKGDDGTKYPNSSPLNLSKYSRLMTHKNALSFACFVVFAHGRPLNTENPITLRR</sequence>
<evidence type="ECO:0000313" key="1">
    <source>
        <dbReference type="EMBL" id="MZR20925.1"/>
    </source>
</evidence>
<proteinExistence type="predicted"/>
<reference evidence="1 2" key="1">
    <citation type="journal article" date="2014" name="Int. J. Syst. Evol. Microbiol.">
        <title>Sneathiella chungangensis sp. nov., isolated from a marine sand, and emended description of the genus Sneathiella.</title>
        <authorList>
            <person name="Siamphan C."/>
            <person name="Kim H."/>
            <person name="Lee J.S."/>
            <person name="Kim W."/>
        </authorList>
    </citation>
    <scope>NUCLEOTIDE SEQUENCE [LARGE SCALE GENOMIC DNA]</scope>
    <source>
        <strain evidence="1 2">KCTC 32476</strain>
    </source>
</reference>
<keyword evidence="2" id="KW-1185">Reference proteome</keyword>
<protein>
    <submittedName>
        <fullName evidence="1">Uncharacterized protein</fullName>
    </submittedName>
</protein>